<feature type="compositionally biased region" description="Basic and acidic residues" evidence="1">
    <location>
        <begin position="276"/>
        <end position="301"/>
    </location>
</feature>
<feature type="compositionally biased region" description="Polar residues" evidence="1">
    <location>
        <begin position="331"/>
        <end position="351"/>
    </location>
</feature>
<evidence type="ECO:0000313" key="5">
    <source>
        <dbReference type="Proteomes" id="UP001274830"/>
    </source>
</evidence>
<feature type="transmembrane region" description="Helical" evidence="2">
    <location>
        <begin position="100"/>
        <end position="119"/>
    </location>
</feature>
<keyword evidence="2" id="KW-1133">Transmembrane helix</keyword>
<dbReference type="Proteomes" id="UP001274830">
    <property type="component" value="Unassembled WGS sequence"/>
</dbReference>
<evidence type="ECO:0000259" key="3">
    <source>
        <dbReference type="Pfam" id="PF18142"/>
    </source>
</evidence>
<sequence>MADESSPLLQFPGMSPGMSDTLGDHHHQFCHLVGVRPVNHPPGQDWRAHPESLYRRATRHRRHQNVTYMFTATFTNTLLLSQVILGATLTGLGASDSSRILITVFGALNTVIAGLVAFLKSRGQPVRARMFRDDLERVVDEIENSAVMWLGISKGVHGYDAIDTNDSVTVRSEVARLTRLYDRAVKNSTMNDPDNYAAGVPGDQYSAALRSRTGQPVQPPPTVPATEAPAAAPPALGASAAPAPGPSAEPVHDPDESPASKAPETTKPVQTDTPNVEDKTGEKPDVTAAKPDIKPTEDDKLAPSTSDAISATPIASDPETAKPIDSKVSLPETSAESKVSGPANTAAQASSGAGRDEPATAAKVEKHSEDTSKS</sequence>
<feature type="domain" description="SMODS and SLOG-associating 2TM effector" evidence="3">
    <location>
        <begin position="56"/>
        <end position="187"/>
    </location>
</feature>
<evidence type="ECO:0000256" key="2">
    <source>
        <dbReference type="SAM" id="Phobius"/>
    </source>
</evidence>
<accession>A0AAE0WL28</accession>
<evidence type="ECO:0000256" key="1">
    <source>
        <dbReference type="SAM" id="MobiDB-lite"/>
    </source>
</evidence>
<feature type="compositionally biased region" description="Low complexity" evidence="1">
    <location>
        <begin position="224"/>
        <end position="249"/>
    </location>
</feature>
<dbReference type="PANTHER" id="PTHR38793:SF3">
    <property type="entry name" value="SMODS AND SLOG-ASSOCIATING 2TM EFFECTOR DOMAIN-CONTAINING PROTEIN"/>
    <property type="match status" value="1"/>
</dbReference>
<dbReference type="PANTHER" id="PTHR38793">
    <property type="entry name" value="SLATT_FUNGAL DOMAIN-CONTAINING PROTEIN-RELATED"/>
    <property type="match status" value="1"/>
</dbReference>
<dbReference type="InterPro" id="IPR041622">
    <property type="entry name" value="SLATT_fungi"/>
</dbReference>
<name>A0AAE0WL28_9PEZI</name>
<dbReference type="NCBIfam" id="NF033635">
    <property type="entry name" value="SLATT_fungal"/>
    <property type="match status" value="1"/>
</dbReference>
<organism evidence="4 5">
    <name type="scientific">Recurvomyces mirabilis</name>
    <dbReference type="NCBI Taxonomy" id="574656"/>
    <lineage>
        <taxon>Eukaryota</taxon>
        <taxon>Fungi</taxon>
        <taxon>Dikarya</taxon>
        <taxon>Ascomycota</taxon>
        <taxon>Pezizomycotina</taxon>
        <taxon>Dothideomycetes</taxon>
        <taxon>Dothideomycetidae</taxon>
        <taxon>Mycosphaerellales</taxon>
        <taxon>Teratosphaeriaceae</taxon>
        <taxon>Recurvomyces</taxon>
    </lineage>
</organism>
<dbReference type="EMBL" id="JAUTXT010000024">
    <property type="protein sequence ID" value="KAK3673680.1"/>
    <property type="molecule type" value="Genomic_DNA"/>
</dbReference>
<gene>
    <name evidence="4" type="ORF">LTR78_006585</name>
</gene>
<protein>
    <recommendedName>
        <fullName evidence="3">SMODS and SLOG-associating 2TM effector domain-containing protein</fullName>
    </recommendedName>
</protein>
<keyword evidence="2" id="KW-0472">Membrane</keyword>
<evidence type="ECO:0000313" key="4">
    <source>
        <dbReference type="EMBL" id="KAK3673680.1"/>
    </source>
</evidence>
<comment type="caution">
    <text evidence="4">The sequence shown here is derived from an EMBL/GenBank/DDBJ whole genome shotgun (WGS) entry which is preliminary data.</text>
</comment>
<feature type="region of interest" description="Disordered" evidence="1">
    <location>
        <begin position="210"/>
        <end position="374"/>
    </location>
</feature>
<dbReference type="Pfam" id="PF18142">
    <property type="entry name" value="SLATT_fungal"/>
    <property type="match status" value="1"/>
</dbReference>
<reference evidence="4" key="1">
    <citation type="submission" date="2023-07" db="EMBL/GenBank/DDBJ databases">
        <title>Black Yeasts Isolated from many extreme environments.</title>
        <authorList>
            <person name="Coleine C."/>
            <person name="Stajich J.E."/>
            <person name="Selbmann L."/>
        </authorList>
    </citation>
    <scope>NUCLEOTIDE SEQUENCE</scope>
    <source>
        <strain evidence="4">CCFEE 5485</strain>
    </source>
</reference>
<feature type="compositionally biased region" description="Basic and acidic residues" evidence="1">
    <location>
        <begin position="354"/>
        <end position="374"/>
    </location>
</feature>
<dbReference type="AlphaFoldDB" id="A0AAE0WL28"/>
<keyword evidence="2" id="KW-0812">Transmembrane</keyword>
<keyword evidence="5" id="KW-1185">Reference proteome</keyword>
<feature type="transmembrane region" description="Helical" evidence="2">
    <location>
        <begin position="66"/>
        <end position="88"/>
    </location>
</feature>
<proteinExistence type="predicted"/>